<organism evidence="3 4">
    <name type="scientific">Halodurantibacterium flavum</name>
    <dbReference type="NCBI Taxonomy" id="1382802"/>
    <lineage>
        <taxon>Bacteria</taxon>
        <taxon>Pseudomonadati</taxon>
        <taxon>Pseudomonadota</taxon>
        <taxon>Alphaproteobacteria</taxon>
        <taxon>Rhodobacterales</taxon>
        <taxon>Paracoccaceae</taxon>
        <taxon>Halodurantibacterium</taxon>
    </lineage>
</organism>
<feature type="transmembrane region" description="Helical" evidence="1">
    <location>
        <begin position="179"/>
        <end position="198"/>
    </location>
</feature>
<evidence type="ECO:0000313" key="3">
    <source>
        <dbReference type="EMBL" id="MFD1913146.1"/>
    </source>
</evidence>
<comment type="caution">
    <text evidence="3">The sequence shown here is derived from an EMBL/GenBank/DDBJ whole genome shotgun (WGS) entry which is preliminary data.</text>
</comment>
<dbReference type="InterPro" id="IPR007038">
    <property type="entry name" value="HupE_UreJ"/>
</dbReference>
<feature type="transmembrane region" description="Helical" evidence="1">
    <location>
        <begin position="35"/>
        <end position="58"/>
    </location>
</feature>
<keyword evidence="1" id="KW-1133">Transmembrane helix</keyword>
<dbReference type="Proteomes" id="UP001597353">
    <property type="component" value="Unassembled WGS sequence"/>
</dbReference>
<sequence length="204" mass="20448">MKRIILSGIWALFALPAAAHHPMGGAAPVTLFEGLASGLAHPVIGVDHLAFIVLVGLAAAASQRLLAGPAAFILATLAGTFLQLAGATLPLAEIIISGSVVVLGALLFLGHRVAGPSALAGFAFAGLFHGWAYGEAVIGSEPMPVLAYLIGFGLIQFAIAAGVARLAHGASQPEGWVKARIAAAVCAGVGLAFLVEGIEGMIFA</sequence>
<name>A0ABW4S6J9_9RHOB</name>
<evidence type="ECO:0000256" key="1">
    <source>
        <dbReference type="SAM" id="Phobius"/>
    </source>
</evidence>
<keyword evidence="2" id="KW-0732">Signal</keyword>
<feature type="transmembrane region" description="Helical" evidence="1">
    <location>
        <begin position="65"/>
        <end position="85"/>
    </location>
</feature>
<reference evidence="4" key="1">
    <citation type="journal article" date="2019" name="Int. J. Syst. Evol. Microbiol.">
        <title>The Global Catalogue of Microorganisms (GCM) 10K type strain sequencing project: providing services to taxonomists for standard genome sequencing and annotation.</title>
        <authorList>
            <consortium name="The Broad Institute Genomics Platform"/>
            <consortium name="The Broad Institute Genome Sequencing Center for Infectious Disease"/>
            <person name="Wu L."/>
            <person name="Ma J."/>
        </authorList>
    </citation>
    <scope>NUCLEOTIDE SEQUENCE [LARGE SCALE GENOMIC DNA]</scope>
    <source>
        <strain evidence="4">CGMCC 4.7242</strain>
    </source>
</reference>
<feature type="chain" id="PRO_5045104294" evidence="2">
    <location>
        <begin position="20"/>
        <end position="204"/>
    </location>
</feature>
<feature type="transmembrane region" description="Helical" evidence="1">
    <location>
        <begin position="91"/>
        <end position="109"/>
    </location>
</feature>
<evidence type="ECO:0000256" key="2">
    <source>
        <dbReference type="SAM" id="SignalP"/>
    </source>
</evidence>
<feature type="transmembrane region" description="Helical" evidence="1">
    <location>
        <begin position="116"/>
        <end position="133"/>
    </location>
</feature>
<feature type="transmembrane region" description="Helical" evidence="1">
    <location>
        <begin position="145"/>
        <end position="167"/>
    </location>
</feature>
<protein>
    <submittedName>
        <fullName evidence="3">HupE/UreJ family protein</fullName>
    </submittedName>
</protein>
<keyword evidence="4" id="KW-1185">Reference proteome</keyword>
<gene>
    <name evidence="3" type="ORF">ACFSGJ_13085</name>
</gene>
<keyword evidence="1" id="KW-0812">Transmembrane</keyword>
<keyword evidence="1" id="KW-0472">Membrane</keyword>
<dbReference type="PIRSF" id="PIRSF016919">
    <property type="entry name" value="HupE_UreJ"/>
    <property type="match status" value="1"/>
</dbReference>
<proteinExistence type="predicted"/>
<accession>A0ABW4S6J9</accession>
<dbReference type="RefSeq" id="WP_390262531.1">
    <property type="nucleotide sequence ID" value="NZ_JBHUGH010000010.1"/>
</dbReference>
<evidence type="ECO:0000313" key="4">
    <source>
        <dbReference type="Proteomes" id="UP001597353"/>
    </source>
</evidence>
<dbReference type="Pfam" id="PF04955">
    <property type="entry name" value="HupE_UreJ"/>
    <property type="match status" value="1"/>
</dbReference>
<dbReference type="EMBL" id="JBHUGH010000010">
    <property type="protein sequence ID" value="MFD1913146.1"/>
    <property type="molecule type" value="Genomic_DNA"/>
</dbReference>
<feature type="signal peptide" evidence="2">
    <location>
        <begin position="1"/>
        <end position="19"/>
    </location>
</feature>